<keyword evidence="6" id="KW-0547">Nucleotide-binding</keyword>
<evidence type="ECO:0000256" key="4">
    <source>
        <dbReference type="ARBA" id="ARBA00022722"/>
    </source>
</evidence>
<evidence type="ECO:0000256" key="12">
    <source>
        <dbReference type="ARBA" id="ARBA00022918"/>
    </source>
</evidence>
<feature type="domain" description="Integrase catalytic" evidence="17">
    <location>
        <begin position="232"/>
        <end position="415"/>
    </location>
</feature>
<keyword evidence="3" id="KW-0645">Protease</keyword>
<dbReference type="Gene3D" id="3.30.420.10">
    <property type="entry name" value="Ribonuclease H-like superfamily/Ribonuclease H"/>
    <property type="match status" value="1"/>
</dbReference>
<keyword evidence="13" id="KW-0808">Transferase</keyword>
<dbReference type="Pfam" id="PF14223">
    <property type="entry name" value="Retrotran_gag_2"/>
    <property type="match status" value="1"/>
</dbReference>
<dbReference type="Proteomes" id="UP001633002">
    <property type="component" value="Unassembled WGS sequence"/>
</dbReference>
<feature type="compositionally biased region" description="Basic and acidic residues" evidence="16">
    <location>
        <begin position="508"/>
        <end position="535"/>
    </location>
</feature>
<keyword evidence="8" id="KW-0378">Hydrolase</keyword>
<evidence type="ECO:0000256" key="2">
    <source>
        <dbReference type="ARBA" id="ARBA00022612"/>
    </source>
</evidence>
<name>A0ABD3HN57_9MARC</name>
<reference evidence="18 19" key="1">
    <citation type="submission" date="2024-09" db="EMBL/GenBank/DDBJ databases">
        <title>Chromosome-scale assembly of Riccia sorocarpa.</title>
        <authorList>
            <person name="Paukszto L."/>
        </authorList>
    </citation>
    <scope>NUCLEOTIDE SEQUENCE [LARGE SCALE GENOMIC DNA]</scope>
    <source>
        <strain evidence="18">LP-2024</strain>
        <tissue evidence="18">Aerial parts of the thallus</tissue>
    </source>
</reference>
<evidence type="ECO:0000256" key="3">
    <source>
        <dbReference type="ARBA" id="ARBA00022670"/>
    </source>
</evidence>
<evidence type="ECO:0000256" key="6">
    <source>
        <dbReference type="ARBA" id="ARBA00022741"/>
    </source>
</evidence>
<dbReference type="InterPro" id="IPR001584">
    <property type="entry name" value="Integrase_cat-core"/>
</dbReference>
<dbReference type="EMBL" id="JBJQOH010000003">
    <property type="protein sequence ID" value="KAL3691769.1"/>
    <property type="molecule type" value="Genomic_DNA"/>
</dbReference>
<evidence type="ECO:0000256" key="9">
    <source>
        <dbReference type="ARBA" id="ARBA00022840"/>
    </source>
</evidence>
<organism evidence="18 19">
    <name type="scientific">Riccia sorocarpa</name>
    <dbReference type="NCBI Taxonomy" id="122646"/>
    <lineage>
        <taxon>Eukaryota</taxon>
        <taxon>Viridiplantae</taxon>
        <taxon>Streptophyta</taxon>
        <taxon>Embryophyta</taxon>
        <taxon>Marchantiophyta</taxon>
        <taxon>Marchantiopsida</taxon>
        <taxon>Marchantiidae</taxon>
        <taxon>Marchantiales</taxon>
        <taxon>Ricciaceae</taxon>
        <taxon>Riccia</taxon>
    </lineage>
</organism>
<dbReference type="GO" id="GO:0006508">
    <property type="term" value="P:proteolysis"/>
    <property type="evidence" value="ECO:0007669"/>
    <property type="project" value="UniProtKB-KW"/>
</dbReference>
<dbReference type="InterPro" id="IPR012337">
    <property type="entry name" value="RNaseH-like_sf"/>
</dbReference>
<keyword evidence="9" id="KW-0067">ATP-binding</keyword>
<keyword evidence="10" id="KW-0460">Magnesium</keyword>
<evidence type="ECO:0000256" key="8">
    <source>
        <dbReference type="ARBA" id="ARBA00022801"/>
    </source>
</evidence>
<evidence type="ECO:0000256" key="11">
    <source>
        <dbReference type="ARBA" id="ARBA00022908"/>
    </source>
</evidence>
<feature type="region of interest" description="Disordered" evidence="16">
    <location>
        <begin position="481"/>
        <end position="535"/>
    </location>
</feature>
<keyword evidence="2" id="KW-1188">Viral release from host cell</keyword>
<keyword evidence="11" id="KW-0229">DNA integration</keyword>
<keyword evidence="13" id="KW-0548">Nucleotidyltransferase</keyword>
<evidence type="ECO:0000256" key="10">
    <source>
        <dbReference type="ARBA" id="ARBA00022842"/>
    </source>
</evidence>
<keyword evidence="4" id="KW-0540">Nuclease</keyword>
<evidence type="ECO:0000256" key="15">
    <source>
        <dbReference type="ARBA" id="ARBA00023172"/>
    </source>
</evidence>
<dbReference type="GO" id="GO:0006310">
    <property type="term" value="P:DNA recombination"/>
    <property type="evidence" value="ECO:0007669"/>
    <property type="project" value="UniProtKB-KW"/>
</dbReference>
<dbReference type="GO" id="GO:0003964">
    <property type="term" value="F:RNA-directed DNA polymerase activity"/>
    <property type="evidence" value="ECO:0007669"/>
    <property type="project" value="UniProtKB-KW"/>
</dbReference>
<keyword evidence="12" id="KW-0695">RNA-directed DNA polymerase</keyword>
<keyword evidence="19" id="KW-1185">Reference proteome</keyword>
<keyword evidence="5" id="KW-0479">Metal-binding</keyword>
<evidence type="ECO:0000256" key="16">
    <source>
        <dbReference type="SAM" id="MobiDB-lite"/>
    </source>
</evidence>
<evidence type="ECO:0000256" key="7">
    <source>
        <dbReference type="ARBA" id="ARBA00022759"/>
    </source>
</evidence>
<keyword evidence="7" id="KW-0255">Endonuclease</keyword>
<dbReference type="GO" id="GO:0004519">
    <property type="term" value="F:endonuclease activity"/>
    <property type="evidence" value="ECO:0007669"/>
    <property type="project" value="UniProtKB-KW"/>
</dbReference>
<dbReference type="GO" id="GO:0005524">
    <property type="term" value="F:ATP binding"/>
    <property type="evidence" value="ECO:0007669"/>
    <property type="project" value="UniProtKB-KW"/>
</dbReference>
<evidence type="ECO:0000259" key="17">
    <source>
        <dbReference type="PROSITE" id="PS50994"/>
    </source>
</evidence>
<keyword evidence="14" id="KW-0917">Virion maturation</keyword>
<dbReference type="GO" id="GO:0046872">
    <property type="term" value="F:metal ion binding"/>
    <property type="evidence" value="ECO:0007669"/>
    <property type="project" value="UniProtKB-KW"/>
</dbReference>
<dbReference type="InterPro" id="IPR054722">
    <property type="entry name" value="PolX-like_BBD"/>
</dbReference>
<dbReference type="PANTHER" id="PTHR42648">
    <property type="entry name" value="TRANSPOSASE, PUTATIVE-RELATED"/>
    <property type="match status" value="1"/>
</dbReference>
<comment type="function">
    <text evidence="1">The aspartyl protease (PR) mediates the proteolytic cleavages of the Gag and Gag-Pol polyproteins after assembly of the VLP.</text>
</comment>
<keyword evidence="15" id="KW-0233">DNA recombination</keyword>
<sequence>MAHQNLRPPLFEGENFLSWKKLMIFHAMGEEWLDQMEGKEPKPVVADPLNVRQVAAEKAWITRDRKIEHMIGLSIAQSIVLRLDLTKNSAEIWKWLCDTYEGKARARDKGDAKDLDEEIKRNQCRNCKEFEHWVYKCLKKKGKKKYQANMTNNDSSEELTLAEEVLCTQIEVEGFIVDSGCTSVMIKDKGMLYDCKKSPGSVQIGSKTEIPIDAVGALVLEVGAKRVELPEVLHVPNLRRNLLSVLKLADLGIVTVFDRNKVVSYESGAKIKGARLAQGLRSENLWTVVYLLKKKSDAFSAFQRYKASNENQTGRKIKKLRSDGGGEYNSNQFKQFCEDHEILRQVTIAYTPQLNGVAERKNRPIEEGSKSLLTESKIAKRFWEHAVGVTVKIQSCLITSALDKKTPYELWHGRKSNLEKFRVFRRKQVQVLGSDSKKDLVSLDVAFAERVDIPDEQEGSDRDVDFMKSKELELIWVPDAPAPTGAQGRNPADVDVGIGQPGKGPAAAEHEIRRSAAEQEFRRPSTRTVTEDRCYESESESQELINYEPTRRWVNPLTHRPRSTYQLRNLAGESSRAGIYKDVETLKMGPERNQEM</sequence>
<evidence type="ECO:0000313" key="19">
    <source>
        <dbReference type="Proteomes" id="UP001633002"/>
    </source>
</evidence>
<dbReference type="Pfam" id="PF22936">
    <property type="entry name" value="Pol_BBD"/>
    <property type="match status" value="1"/>
</dbReference>
<dbReference type="InterPro" id="IPR039537">
    <property type="entry name" value="Retrotran_Ty1/copia-like"/>
</dbReference>
<dbReference type="InterPro" id="IPR036397">
    <property type="entry name" value="RNaseH_sf"/>
</dbReference>
<proteinExistence type="predicted"/>
<dbReference type="GO" id="GO:0003887">
    <property type="term" value="F:DNA-directed DNA polymerase activity"/>
    <property type="evidence" value="ECO:0007669"/>
    <property type="project" value="UniProtKB-KW"/>
</dbReference>
<evidence type="ECO:0000256" key="13">
    <source>
        <dbReference type="ARBA" id="ARBA00022932"/>
    </source>
</evidence>
<dbReference type="GO" id="GO:0015074">
    <property type="term" value="P:DNA integration"/>
    <property type="evidence" value="ECO:0007669"/>
    <property type="project" value="UniProtKB-KW"/>
</dbReference>
<comment type="caution">
    <text evidence="18">The sequence shown here is derived from an EMBL/GenBank/DDBJ whole genome shotgun (WGS) entry which is preliminary data.</text>
</comment>
<gene>
    <name evidence="18" type="ORF">R1sor_005420</name>
</gene>
<evidence type="ECO:0000256" key="1">
    <source>
        <dbReference type="ARBA" id="ARBA00002180"/>
    </source>
</evidence>
<dbReference type="PROSITE" id="PS50994">
    <property type="entry name" value="INTEGRASE"/>
    <property type="match status" value="1"/>
</dbReference>
<evidence type="ECO:0000256" key="14">
    <source>
        <dbReference type="ARBA" id="ARBA00023113"/>
    </source>
</evidence>
<dbReference type="GO" id="GO:0008233">
    <property type="term" value="F:peptidase activity"/>
    <property type="evidence" value="ECO:0007669"/>
    <property type="project" value="UniProtKB-KW"/>
</dbReference>
<keyword evidence="13" id="KW-0239">DNA-directed DNA polymerase</keyword>
<protein>
    <recommendedName>
        <fullName evidence="17">Integrase catalytic domain-containing protein</fullName>
    </recommendedName>
</protein>
<accession>A0ABD3HN57</accession>
<dbReference type="SUPFAM" id="SSF53098">
    <property type="entry name" value="Ribonuclease H-like"/>
    <property type="match status" value="1"/>
</dbReference>
<dbReference type="AlphaFoldDB" id="A0ABD3HN57"/>
<evidence type="ECO:0000313" key="18">
    <source>
        <dbReference type="EMBL" id="KAL3691769.1"/>
    </source>
</evidence>
<evidence type="ECO:0000256" key="5">
    <source>
        <dbReference type="ARBA" id="ARBA00022723"/>
    </source>
</evidence>
<dbReference type="PANTHER" id="PTHR42648:SF11">
    <property type="entry name" value="TRANSPOSON TY4-P GAG-POL POLYPROTEIN"/>
    <property type="match status" value="1"/>
</dbReference>